<accession>A0A9D9I375</accession>
<dbReference type="Gene3D" id="3.40.50.300">
    <property type="entry name" value="P-loop containing nucleotide triphosphate hydrolases"/>
    <property type="match status" value="1"/>
</dbReference>
<evidence type="ECO:0000313" key="2">
    <source>
        <dbReference type="Proteomes" id="UP000823597"/>
    </source>
</evidence>
<proteinExistence type="predicted"/>
<organism evidence="1 2">
    <name type="scientific">Candidatus Merdivivens pullistercoris</name>
    <dbReference type="NCBI Taxonomy" id="2840873"/>
    <lineage>
        <taxon>Bacteria</taxon>
        <taxon>Pseudomonadati</taxon>
        <taxon>Bacteroidota</taxon>
        <taxon>Bacteroidia</taxon>
        <taxon>Bacteroidales</taxon>
        <taxon>Muribaculaceae</taxon>
        <taxon>Muribaculaceae incertae sedis</taxon>
        <taxon>Candidatus Merdivivens</taxon>
    </lineage>
</organism>
<dbReference type="EMBL" id="JADIME010000036">
    <property type="protein sequence ID" value="MBO8465022.1"/>
    <property type="molecule type" value="Genomic_DNA"/>
</dbReference>
<dbReference type="Pfam" id="PF13189">
    <property type="entry name" value="Cytidylate_kin2"/>
    <property type="match status" value="1"/>
</dbReference>
<evidence type="ECO:0000313" key="1">
    <source>
        <dbReference type="EMBL" id="MBO8465022.1"/>
    </source>
</evidence>
<protein>
    <submittedName>
        <fullName evidence="1">Cytidylate kinase-like family protein</fullName>
    </submittedName>
</protein>
<comment type="caution">
    <text evidence="1">The sequence shown here is derived from an EMBL/GenBank/DDBJ whole genome shotgun (WGS) entry which is preliminary data.</text>
</comment>
<dbReference type="GO" id="GO:0016301">
    <property type="term" value="F:kinase activity"/>
    <property type="evidence" value="ECO:0007669"/>
    <property type="project" value="UniProtKB-KW"/>
</dbReference>
<dbReference type="Proteomes" id="UP000823597">
    <property type="component" value="Unassembled WGS sequence"/>
</dbReference>
<keyword evidence="1" id="KW-0418">Kinase</keyword>
<dbReference type="AlphaFoldDB" id="A0A9D9I375"/>
<reference evidence="1" key="2">
    <citation type="journal article" date="2021" name="PeerJ">
        <title>Extensive microbial diversity within the chicken gut microbiome revealed by metagenomics and culture.</title>
        <authorList>
            <person name="Gilroy R."/>
            <person name="Ravi A."/>
            <person name="Getino M."/>
            <person name="Pursley I."/>
            <person name="Horton D.L."/>
            <person name="Alikhan N.F."/>
            <person name="Baker D."/>
            <person name="Gharbi K."/>
            <person name="Hall N."/>
            <person name="Watson M."/>
            <person name="Adriaenssens E.M."/>
            <person name="Foster-Nyarko E."/>
            <person name="Jarju S."/>
            <person name="Secka A."/>
            <person name="Antonio M."/>
            <person name="Oren A."/>
            <person name="Chaudhuri R.R."/>
            <person name="La Ragione R."/>
            <person name="Hildebrand F."/>
            <person name="Pallen M.J."/>
        </authorList>
    </citation>
    <scope>NUCLEOTIDE SEQUENCE</scope>
    <source>
        <strain evidence="1">10037</strain>
    </source>
</reference>
<dbReference type="InterPro" id="IPR027417">
    <property type="entry name" value="P-loop_NTPase"/>
</dbReference>
<dbReference type="SUPFAM" id="SSF52540">
    <property type="entry name" value="P-loop containing nucleoside triphosphate hydrolases"/>
    <property type="match status" value="1"/>
</dbReference>
<gene>
    <name evidence="1" type="ORF">IAB93_03390</name>
</gene>
<sequence length="210" mass="24040">MSEFSSEHYVINIGRQYGSGGREIAFKLGERLGIKAYDTEIITETAKRSGFSPEFFMKSDEKVKKFSLFSAFRQGVQYESTNFMDSNELFRIQSETIRSLAKAGSAIFVGRCADYILRDHPRIANVFISAPDEARVERVSRRRNISADEARSLIEQTDKKRAEYYNYYTFGEWGVAHTYHLCIDSSVLGIDGTIDYILSFIDKKINILSK</sequence>
<reference evidence="1" key="1">
    <citation type="submission" date="2020-10" db="EMBL/GenBank/DDBJ databases">
        <authorList>
            <person name="Gilroy R."/>
        </authorList>
    </citation>
    <scope>NUCLEOTIDE SEQUENCE</scope>
    <source>
        <strain evidence="1">10037</strain>
    </source>
</reference>
<keyword evidence="1" id="KW-0808">Transferase</keyword>
<name>A0A9D9I375_9BACT</name>